<organism evidence="1 2">
    <name type="scientific">Vallitalea maricola</name>
    <dbReference type="NCBI Taxonomy" id="3074433"/>
    <lineage>
        <taxon>Bacteria</taxon>
        <taxon>Bacillati</taxon>
        <taxon>Bacillota</taxon>
        <taxon>Clostridia</taxon>
        <taxon>Lachnospirales</taxon>
        <taxon>Vallitaleaceae</taxon>
        <taxon>Vallitalea</taxon>
    </lineage>
</organism>
<evidence type="ECO:0000313" key="1">
    <source>
        <dbReference type="EMBL" id="GMQ65330.1"/>
    </source>
</evidence>
<name>A0ACB5URN2_9FIRM</name>
<dbReference type="EMBL" id="BTPU01000120">
    <property type="protein sequence ID" value="GMQ65330.1"/>
    <property type="molecule type" value="Genomic_DNA"/>
</dbReference>
<keyword evidence="2" id="KW-1185">Reference proteome</keyword>
<protein>
    <submittedName>
        <fullName evidence="1">Uncharacterized protein</fullName>
    </submittedName>
</protein>
<accession>A0ACB5URN2</accession>
<dbReference type="Proteomes" id="UP001374599">
    <property type="component" value="Unassembled WGS sequence"/>
</dbReference>
<gene>
    <name evidence="1" type="ORF">AN2V17_45740</name>
</gene>
<reference evidence="1" key="1">
    <citation type="submission" date="2023-09" db="EMBL/GenBank/DDBJ databases">
        <title>Vallitalea sediminicola and Vallitalea maricola sp. nov., anaerobic bacteria isolated from marine sediment.</title>
        <authorList>
            <person name="Hirano S."/>
            <person name="Maeda A."/>
            <person name="Terahara T."/>
            <person name="Mori K."/>
            <person name="Hamada M."/>
            <person name="Matsumoto R."/>
            <person name="Kobayashi T."/>
        </authorList>
    </citation>
    <scope>NUCLEOTIDE SEQUENCE</scope>
    <source>
        <strain evidence="1">AN17-2</strain>
    </source>
</reference>
<evidence type="ECO:0000313" key="2">
    <source>
        <dbReference type="Proteomes" id="UP001374599"/>
    </source>
</evidence>
<proteinExistence type="predicted"/>
<sequence length="316" mass="36226">MVNKFKKIIFASIMVSFFAHALPVAALENDSTNGICISMAVNSNEALLNGEPITLNNAPFFENGTVYVPLREIINLCGGIVAYIPDEQAVLMALKRPNDTGVFSKIWIGKARILKDTEEARIVPTFLKPEKLEHYVPIVKNGKTFIPTEYFSFCFSARTRWNVERNRIILSFFIKELSVEEFTIGTNFNSLDKDIRDRFKTTGRIIDQSEDGLLKVEVYTDGDMEFTLATNEVSEVQKDFKEIVKIVLITDKYKTPRGLRVGDSIEKYWDLYGNDKWVTDFFVEMVDEKELRTIHYDDQFSVEIYNGKVSKIIIGF</sequence>
<comment type="caution">
    <text evidence="1">The sequence shown here is derived from an EMBL/GenBank/DDBJ whole genome shotgun (WGS) entry which is preliminary data.</text>
</comment>